<evidence type="ECO:0000256" key="7">
    <source>
        <dbReference type="ARBA" id="ARBA00023136"/>
    </source>
</evidence>
<evidence type="ECO:0000256" key="1">
    <source>
        <dbReference type="ARBA" id="ARBA00004651"/>
    </source>
</evidence>
<evidence type="ECO:0000256" key="2">
    <source>
        <dbReference type="ARBA" id="ARBA00005346"/>
    </source>
</evidence>
<feature type="transmembrane region" description="Helical" evidence="9">
    <location>
        <begin position="410"/>
        <end position="430"/>
    </location>
</feature>
<dbReference type="PANTHER" id="PTHR42703:SF1">
    <property type="entry name" value="NA(+)_H(+) ANTIPORTER SUBUNIT D1"/>
    <property type="match status" value="1"/>
</dbReference>
<evidence type="ECO:0000256" key="3">
    <source>
        <dbReference type="ARBA" id="ARBA00022449"/>
    </source>
</evidence>
<evidence type="ECO:0000259" key="10">
    <source>
        <dbReference type="Pfam" id="PF00361"/>
    </source>
</evidence>
<feature type="transmembrane region" description="Helical" evidence="9">
    <location>
        <begin position="135"/>
        <end position="153"/>
    </location>
</feature>
<feature type="transmembrane region" description="Helical" evidence="9">
    <location>
        <begin position="277"/>
        <end position="296"/>
    </location>
</feature>
<dbReference type="Proteomes" id="UP000663981">
    <property type="component" value="Unassembled WGS sequence"/>
</dbReference>
<dbReference type="InterPro" id="IPR050586">
    <property type="entry name" value="CPA3_Na-H_Antiporter_D"/>
</dbReference>
<proteinExistence type="inferred from homology"/>
<comment type="similarity">
    <text evidence="2">Belongs to the CPA3 antiporters (TC 2.A.63) subunit D family.</text>
</comment>
<feature type="transmembrane region" description="Helical" evidence="9">
    <location>
        <begin position="110"/>
        <end position="129"/>
    </location>
</feature>
<feature type="transmembrane region" description="Helical" evidence="9">
    <location>
        <begin position="242"/>
        <end position="265"/>
    </location>
</feature>
<evidence type="ECO:0000313" key="12">
    <source>
        <dbReference type="Proteomes" id="UP000663981"/>
    </source>
</evidence>
<keyword evidence="3" id="KW-0813">Transport</keyword>
<dbReference type="NCBIfam" id="NF005818">
    <property type="entry name" value="PRK07691.1"/>
    <property type="match status" value="1"/>
</dbReference>
<dbReference type="InterPro" id="IPR001750">
    <property type="entry name" value="ND/Mrp_TM"/>
</dbReference>
<feature type="transmembrane region" description="Helical" evidence="9">
    <location>
        <begin position="165"/>
        <end position="185"/>
    </location>
</feature>
<comment type="subcellular location">
    <subcellularLocation>
        <location evidence="1">Cell membrane</location>
        <topology evidence="1">Multi-pass membrane protein</topology>
    </subcellularLocation>
    <subcellularLocation>
        <location evidence="8">Membrane</location>
        <topology evidence="8">Multi-pass membrane protein</topology>
    </subcellularLocation>
</comment>
<keyword evidence="3" id="KW-0050">Antiport</keyword>
<feature type="domain" description="NADH:quinone oxidoreductase/Mrp antiporter transmembrane" evidence="10">
    <location>
        <begin position="131"/>
        <end position="419"/>
    </location>
</feature>
<organism evidence="11 12">
    <name type="scientific">Metabacillus bambusae</name>
    <dbReference type="NCBI Taxonomy" id="2795218"/>
    <lineage>
        <taxon>Bacteria</taxon>
        <taxon>Bacillati</taxon>
        <taxon>Bacillota</taxon>
        <taxon>Bacilli</taxon>
        <taxon>Bacillales</taxon>
        <taxon>Bacillaceae</taxon>
        <taxon>Metabacillus</taxon>
    </lineage>
</organism>
<dbReference type="EMBL" id="JAGDEL010000002">
    <property type="protein sequence ID" value="MBO1510811.1"/>
    <property type="molecule type" value="Genomic_DNA"/>
</dbReference>
<keyword evidence="6 9" id="KW-1133">Transmembrane helix</keyword>
<reference evidence="11 12" key="1">
    <citation type="submission" date="2021-03" db="EMBL/GenBank/DDBJ databases">
        <title>Whole genome sequence of Metabacillus bambusae BG109.</title>
        <authorList>
            <person name="Jeong J.W."/>
        </authorList>
    </citation>
    <scope>NUCLEOTIDE SEQUENCE [LARGE SCALE GENOMIC DNA]</scope>
    <source>
        <strain evidence="11 12">BG109</strain>
    </source>
</reference>
<dbReference type="NCBIfam" id="NF009306">
    <property type="entry name" value="PRK12663.1"/>
    <property type="match status" value="1"/>
</dbReference>
<feature type="transmembrane region" description="Helical" evidence="9">
    <location>
        <begin position="205"/>
        <end position="230"/>
    </location>
</feature>
<name>A0ABS3MXR3_9BACI</name>
<keyword evidence="4" id="KW-1003">Cell membrane</keyword>
<feature type="transmembrane region" description="Helical" evidence="9">
    <location>
        <begin position="303"/>
        <end position="321"/>
    </location>
</feature>
<feature type="transmembrane region" description="Helical" evidence="9">
    <location>
        <begin position="451"/>
        <end position="468"/>
    </location>
</feature>
<protein>
    <submittedName>
        <fullName evidence="11">Na+/H+ antiporter subunit D</fullName>
    </submittedName>
</protein>
<gene>
    <name evidence="11" type="ORF">I7822_03785</name>
</gene>
<feature type="transmembrane region" description="Helical" evidence="9">
    <location>
        <begin position="71"/>
        <end position="98"/>
    </location>
</feature>
<evidence type="ECO:0000256" key="4">
    <source>
        <dbReference type="ARBA" id="ARBA00022475"/>
    </source>
</evidence>
<feature type="transmembrane region" description="Helical" evidence="9">
    <location>
        <begin position="6"/>
        <end position="25"/>
    </location>
</feature>
<evidence type="ECO:0000313" key="11">
    <source>
        <dbReference type="EMBL" id="MBO1510811.1"/>
    </source>
</evidence>
<keyword evidence="7 9" id="KW-0472">Membrane</keyword>
<evidence type="ECO:0000256" key="6">
    <source>
        <dbReference type="ARBA" id="ARBA00022989"/>
    </source>
</evidence>
<feature type="transmembrane region" description="Helical" evidence="9">
    <location>
        <begin position="34"/>
        <end position="51"/>
    </location>
</feature>
<dbReference type="Pfam" id="PF00361">
    <property type="entry name" value="Proton_antipo_M"/>
    <property type="match status" value="1"/>
</dbReference>
<dbReference type="PRINTS" id="PR01437">
    <property type="entry name" value="NUOXDRDTASE4"/>
</dbReference>
<dbReference type="InterPro" id="IPR003918">
    <property type="entry name" value="NADH_UbQ_OxRdtase"/>
</dbReference>
<keyword evidence="12" id="KW-1185">Reference proteome</keyword>
<comment type="caution">
    <text evidence="11">The sequence shown here is derived from an EMBL/GenBank/DDBJ whole genome shotgun (WGS) entry which is preliminary data.</text>
</comment>
<accession>A0ABS3MXR3</accession>
<evidence type="ECO:0000256" key="9">
    <source>
        <dbReference type="SAM" id="Phobius"/>
    </source>
</evidence>
<dbReference type="PANTHER" id="PTHR42703">
    <property type="entry name" value="NADH DEHYDROGENASE"/>
    <property type="match status" value="1"/>
</dbReference>
<feature type="transmembrane region" description="Helical" evidence="9">
    <location>
        <begin position="341"/>
        <end position="359"/>
    </location>
</feature>
<feature type="transmembrane region" description="Helical" evidence="9">
    <location>
        <begin position="371"/>
        <end position="390"/>
    </location>
</feature>
<sequence length="496" mass="54272">MINMSNLIILPIVIPLLTGIILIFFNKNIKIQKWLSLIASLAGIVVAGSIVQTVHIKGIQTLEIGNWKAPYGIVFVADMYSSLLVLTTSIIAFTSLLFAFSSISAEREKYYFYSGVQFLILGVTGAFLTGDIFNLFVFFEVMLMSSYLLIVLGSTKIQLRESIKYILVNVISSALFVIAVAYLYAVTGTLNMADLSVRIAEMGQSGLLTVISILFLIVFGLKGALFPLYFWLPGSYQAPPSVVTALFGALLTKVGIYSITRVYTLIFYHDTSFTHQILAWLSALTIIFGVIGAIAYWDIKKIVIYNIITAVGVILFGIAANTPESVEGSVYYLVHDMIIKGALFFLVGAIIAVTGTSNLRKFSGLIANHPFLGWMFFIAALSLAGIPPFSGFVGKLKIVQGGFEAGEYTIAFIVLLSSLLVLYSVMKIFINGFWGEPKEEIITRKGSTKGLLLPIVILITLTVAYGFGVEWLSPYISQAADTLLDPTLYIQAVLKE</sequence>
<evidence type="ECO:0000256" key="5">
    <source>
        <dbReference type="ARBA" id="ARBA00022692"/>
    </source>
</evidence>
<keyword evidence="5 8" id="KW-0812">Transmembrane</keyword>
<evidence type="ECO:0000256" key="8">
    <source>
        <dbReference type="RuleBase" id="RU000320"/>
    </source>
</evidence>